<keyword evidence="2" id="KW-1185">Reference proteome</keyword>
<protein>
    <submittedName>
        <fullName evidence="1">Uncharacterized protein</fullName>
    </submittedName>
</protein>
<proteinExistence type="predicted"/>
<dbReference type="Gene3D" id="3.90.320.10">
    <property type="match status" value="1"/>
</dbReference>
<name>A0A9J6FD80_HAELO</name>
<dbReference type="PANTHER" id="PTHR47526:SF4">
    <property type="entry name" value="SWIM-TYPE DOMAIN-CONTAINING PROTEIN"/>
    <property type="match status" value="1"/>
</dbReference>
<accession>A0A9J6FD80</accession>
<dbReference type="VEuPathDB" id="VectorBase:HLOH_059320"/>
<evidence type="ECO:0000313" key="1">
    <source>
        <dbReference type="EMBL" id="KAH9360906.1"/>
    </source>
</evidence>
<dbReference type="InterPro" id="IPR011604">
    <property type="entry name" value="PDDEXK-like_dom_sf"/>
</dbReference>
<sequence>MKQRLQMGEHRLRKQQKRQNVEAATADEWSAFLSVCHANGSRPAMLSLEVDCADDFIPVSMKFPSAMLSSMQQDYVPSTWNAVVDYCNQAANNISVEPEVQCFNNTFYFNFITYLLHAFAEQHEARLRSSVRMLLHNVIHFHVYLQVTALVEETTREQAKCRKWFSFKAGQITASNAKAVSRTSTTYPSKSLIVRICYPEENQFWSPQTAWGKQH</sequence>
<comment type="caution">
    <text evidence="1">The sequence shown here is derived from an EMBL/GenBank/DDBJ whole genome shotgun (WGS) entry which is preliminary data.</text>
</comment>
<dbReference type="EMBL" id="JABSTR010000001">
    <property type="protein sequence ID" value="KAH9360906.1"/>
    <property type="molecule type" value="Genomic_DNA"/>
</dbReference>
<organism evidence="1 2">
    <name type="scientific">Haemaphysalis longicornis</name>
    <name type="common">Bush tick</name>
    <dbReference type="NCBI Taxonomy" id="44386"/>
    <lineage>
        <taxon>Eukaryota</taxon>
        <taxon>Metazoa</taxon>
        <taxon>Ecdysozoa</taxon>
        <taxon>Arthropoda</taxon>
        <taxon>Chelicerata</taxon>
        <taxon>Arachnida</taxon>
        <taxon>Acari</taxon>
        <taxon>Parasitiformes</taxon>
        <taxon>Ixodida</taxon>
        <taxon>Ixodoidea</taxon>
        <taxon>Ixodidae</taxon>
        <taxon>Haemaphysalinae</taxon>
        <taxon>Haemaphysalis</taxon>
    </lineage>
</organism>
<dbReference type="PANTHER" id="PTHR47526">
    <property type="entry name" value="ATP-DEPENDENT DNA HELICASE"/>
    <property type="match status" value="1"/>
</dbReference>
<gene>
    <name evidence="1" type="ORF">HPB48_003595</name>
</gene>
<reference evidence="1 2" key="1">
    <citation type="journal article" date="2020" name="Cell">
        <title>Large-Scale Comparative Analyses of Tick Genomes Elucidate Their Genetic Diversity and Vector Capacities.</title>
        <authorList>
            <consortium name="Tick Genome and Microbiome Consortium (TIGMIC)"/>
            <person name="Jia N."/>
            <person name="Wang J."/>
            <person name="Shi W."/>
            <person name="Du L."/>
            <person name="Sun Y."/>
            <person name="Zhan W."/>
            <person name="Jiang J.F."/>
            <person name="Wang Q."/>
            <person name="Zhang B."/>
            <person name="Ji P."/>
            <person name="Bell-Sakyi L."/>
            <person name="Cui X.M."/>
            <person name="Yuan T.T."/>
            <person name="Jiang B.G."/>
            <person name="Yang W.F."/>
            <person name="Lam T.T."/>
            <person name="Chang Q.C."/>
            <person name="Ding S.J."/>
            <person name="Wang X.J."/>
            <person name="Zhu J.G."/>
            <person name="Ruan X.D."/>
            <person name="Zhao L."/>
            <person name="Wei J.T."/>
            <person name="Ye R.Z."/>
            <person name="Que T.C."/>
            <person name="Du C.H."/>
            <person name="Zhou Y.H."/>
            <person name="Cheng J.X."/>
            <person name="Dai P.F."/>
            <person name="Guo W.B."/>
            <person name="Han X.H."/>
            <person name="Huang E.J."/>
            <person name="Li L.F."/>
            <person name="Wei W."/>
            <person name="Gao Y.C."/>
            <person name="Liu J.Z."/>
            <person name="Shao H.Z."/>
            <person name="Wang X."/>
            <person name="Wang C.C."/>
            <person name="Yang T.C."/>
            <person name="Huo Q.B."/>
            <person name="Li W."/>
            <person name="Chen H.Y."/>
            <person name="Chen S.E."/>
            <person name="Zhou L.G."/>
            <person name="Ni X.B."/>
            <person name="Tian J.H."/>
            <person name="Sheng Y."/>
            <person name="Liu T."/>
            <person name="Pan Y.S."/>
            <person name="Xia L.Y."/>
            <person name="Li J."/>
            <person name="Zhao F."/>
            <person name="Cao W.C."/>
        </authorList>
    </citation>
    <scope>NUCLEOTIDE SEQUENCE [LARGE SCALE GENOMIC DNA]</scope>
    <source>
        <strain evidence="1">HaeL-2018</strain>
    </source>
</reference>
<dbReference type="AlphaFoldDB" id="A0A9J6FD80"/>
<evidence type="ECO:0000313" key="2">
    <source>
        <dbReference type="Proteomes" id="UP000821853"/>
    </source>
</evidence>
<dbReference type="Proteomes" id="UP000821853">
    <property type="component" value="Chromosome 1"/>
</dbReference>